<evidence type="ECO:0000256" key="2">
    <source>
        <dbReference type="SAM" id="SignalP"/>
    </source>
</evidence>
<dbReference type="InterPro" id="IPR012899">
    <property type="entry name" value="LTXXQ"/>
</dbReference>
<evidence type="ECO:0000313" key="4">
    <source>
        <dbReference type="Proteomes" id="UP001156215"/>
    </source>
</evidence>
<keyword evidence="2" id="KW-0732">Signal</keyword>
<gene>
    <name evidence="3" type="ORF">NB640_10140</name>
</gene>
<feature type="signal peptide" evidence="2">
    <location>
        <begin position="1"/>
        <end position="25"/>
    </location>
</feature>
<evidence type="ECO:0000313" key="3">
    <source>
        <dbReference type="EMBL" id="WAW09585.1"/>
    </source>
</evidence>
<dbReference type="EMBL" id="CP098242">
    <property type="protein sequence ID" value="WAW09585.1"/>
    <property type="molecule type" value="Genomic_DNA"/>
</dbReference>
<dbReference type="GO" id="GO:0042597">
    <property type="term" value="C:periplasmic space"/>
    <property type="evidence" value="ECO:0007669"/>
    <property type="project" value="InterPro"/>
</dbReference>
<sequence>MKKMNRKVMAGLLVLGLGAAGVALANPYWHGGGMGPGHMGGGGPCWGYDGGASASHWRDVGQQRTAYLHDQLKLNATQEKAWKDYQATITANIKAMQDRELIDFSSMTAPERLEKSQQLMKERDARMAKHLEALKAFYSTLSPEQQQVFEAETGPGPGYGYRRGGRWHRGGMGPHY</sequence>
<dbReference type="KEGG" id="ovb:NB640_10140"/>
<feature type="region of interest" description="Disordered" evidence="1">
    <location>
        <begin position="150"/>
        <end position="176"/>
    </location>
</feature>
<accession>A0A9E9P2U7</accession>
<protein>
    <submittedName>
        <fullName evidence="3">Spy/CpxP family protein refolding chaperone</fullName>
    </submittedName>
</protein>
<dbReference type="Pfam" id="PF07813">
    <property type="entry name" value="LTXXQ"/>
    <property type="match status" value="1"/>
</dbReference>
<reference evidence="3" key="1">
    <citation type="journal article" date="2022" name="Front. Microbiol.">
        <title>New perspectives on an old grouping: The genomic and phenotypic variability of Oxalobacter formigenes and the implications for calcium oxalate stone prevention.</title>
        <authorList>
            <person name="Chmiel J.A."/>
            <person name="Carr C."/>
            <person name="Stuivenberg G.A."/>
            <person name="Venema R."/>
            <person name="Chanyi R.M."/>
            <person name="Al K.F."/>
            <person name="Giguere D."/>
            <person name="Say H."/>
            <person name="Akouris P.P."/>
            <person name="Dominguez Romero S.A."/>
            <person name="Kwong A."/>
            <person name="Tai V."/>
            <person name="Koval S.F."/>
            <person name="Razvi H."/>
            <person name="Bjazevic J."/>
            <person name="Burton J.P."/>
        </authorList>
    </citation>
    <scope>NUCLEOTIDE SEQUENCE</scope>
    <source>
        <strain evidence="3">WoOx3</strain>
    </source>
</reference>
<evidence type="ECO:0000256" key="1">
    <source>
        <dbReference type="SAM" id="MobiDB-lite"/>
    </source>
</evidence>
<dbReference type="AlphaFoldDB" id="A0A9E9P2U7"/>
<proteinExistence type="predicted"/>
<keyword evidence="4" id="KW-1185">Reference proteome</keyword>
<dbReference type="Proteomes" id="UP001156215">
    <property type="component" value="Chromosome"/>
</dbReference>
<dbReference type="RefSeq" id="WP_269308587.1">
    <property type="nucleotide sequence ID" value="NZ_CP098242.1"/>
</dbReference>
<feature type="chain" id="PRO_5038455102" evidence="2">
    <location>
        <begin position="26"/>
        <end position="176"/>
    </location>
</feature>
<name>A0A9E9P2U7_9BURK</name>
<organism evidence="3 4">
    <name type="scientific">Oxalobacter vibrioformis</name>
    <dbReference type="NCBI Taxonomy" id="933080"/>
    <lineage>
        <taxon>Bacteria</taxon>
        <taxon>Pseudomonadati</taxon>
        <taxon>Pseudomonadota</taxon>
        <taxon>Betaproteobacteria</taxon>
        <taxon>Burkholderiales</taxon>
        <taxon>Oxalobacteraceae</taxon>
        <taxon>Oxalobacter</taxon>
    </lineage>
</organism>